<evidence type="ECO:0000256" key="3">
    <source>
        <dbReference type="ARBA" id="ARBA00023163"/>
    </source>
</evidence>
<dbReference type="InterPro" id="IPR046335">
    <property type="entry name" value="LacI/GalR-like_sensor"/>
</dbReference>
<keyword evidence="6" id="KW-1185">Reference proteome</keyword>
<feature type="domain" description="HTH lacI-type" evidence="4">
    <location>
        <begin position="12"/>
        <end position="66"/>
    </location>
</feature>
<dbReference type="AlphaFoldDB" id="A0A7W9BER9"/>
<keyword evidence="3" id="KW-0804">Transcription</keyword>
<comment type="caution">
    <text evidence="5">The sequence shown here is derived from an EMBL/GenBank/DDBJ whole genome shotgun (WGS) entry which is preliminary data.</text>
</comment>
<dbReference type="CDD" id="cd01392">
    <property type="entry name" value="HTH_LacI"/>
    <property type="match status" value="1"/>
</dbReference>
<evidence type="ECO:0000313" key="6">
    <source>
        <dbReference type="Proteomes" id="UP000546200"/>
    </source>
</evidence>
<dbReference type="Pfam" id="PF00356">
    <property type="entry name" value="LacI"/>
    <property type="match status" value="1"/>
</dbReference>
<dbReference type="Proteomes" id="UP000546200">
    <property type="component" value="Unassembled WGS sequence"/>
</dbReference>
<evidence type="ECO:0000256" key="1">
    <source>
        <dbReference type="ARBA" id="ARBA00023015"/>
    </source>
</evidence>
<dbReference type="Gene3D" id="3.40.50.2300">
    <property type="match status" value="2"/>
</dbReference>
<proteinExistence type="predicted"/>
<accession>A0A7W9BER9</accession>
<protein>
    <submittedName>
        <fullName evidence="5">LacI family transcriptional regulator</fullName>
    </submittedName>
</protein>
<dbReference type="RefSeq" id="WP_184058257.1">
    <property type="nucleotide sequence ID" value="NZ_JACIJK010000007.1"/>
</dbReference>
<dbReference type="InterPro" id="IPR010982">
    <property type="entry name" value="Lambda_DNA-bd_dom_sf"/>
</dbReference>
<dbReference type="EMBL" id="JACIJK010000007">
    <property type="protein sequence ID" value="MBB5715693.1"/>
    <property type="molecule type" value="Genomic_DNA"/>
</dbReference>
<dbReference type="PROSITE" id="PS50932">
    <property type="entry name" value="HTH_LACI_2"/>
    <property type="match status" value="1"/>
</dbReference>
<name>A0A7W9BER9_9SPHN</name>
<dbReference type="PANTHER" id="PTHR30146:SF153">
    <property type="entry name" value="LACTOSE OPERON REPRESSOR"/>
    <property type="match status" value="1"/>
</dbReference>
<reference evidence="5 6" key="1">
    <citation type="submission" date="2020-08" db="EMBL/GenBank/DDBJ databases">
        <title>Genomic Encyclopedia of Type Strains, Phase IV (KMG-IV): sequencing the most valuable type-strain genomes for metagenomic binning, comparative biology and taxonomic classification.</title>
        <authorList>
            <person name="Goeker M."/>
        </authorList>
    </citation>
    <scope>NUCLEOTIDE SEQUENCE [LARGE SCALE GENOMIC DNA]</scope>
    <source>
        <strain evidence="5 6">DSM 100044</strain>
    </source>
</reference>
<dbReference type="SMART" id="SM00354">
    <property type="entry name" value="HTH_LACI"/>
    <property type="match status" value="1"/>
</dbReference>
<dbReference type="GO" id="GO:0000976">
    <property type="term" value="F:transcription cis-regulatory region binding"/>
    <property type="evidence" value="ECO:0007669"/>
    <property type="project" value="TreeGrafter"/>
</dbReference>
<evidence type="ECO:0000256" key="2">
    <source>
        <dbReference type="ARBA" id="ARBA00023125"/>
    </source>
</evidence>
<dbReference type="GO" id="GO:0003700">
    <property type="term" value="F:DNA-binding transcription factor activity"/>
    <property type="evidence" value="ECO:0007669"/>
    <property type="project" value="TreeGrafter"/>
</dbReference>
<evidence type="ECO:0000313" key="5">
    <source>
        <dbReference type="EMBL" id="MBB5715693.1"/>
    </source>
</evidence>
<dbReference type="InterPro" id="IPR000843">
    <property type="entry name" value="HTH_LacI"/>
</dbReference>
<sequence length="345" mass="36675">MKGQVLAEPGRATIIDVGRAAGVSAKTVSRVFNGERYVSEGVAQRVREAAAALNYHPNMLARALVSRRSHLIGLVYERPSPSYVVDLQEGVLARLKDERYRLVVIPVASMSERAAEVVGLLRSAALDGVVLAPPASDDPRILADLAAAGIRSARIAPTRDIEAAPSNLIDDISAAREIAAYVLGLGHRDVAVILGDPTHAATDMRLAGYRQAFAAAGVEMAEDLIGQGAFSHETGYAAAAALLAGPRRFTAILAQNDDMAVGALLAAREAGLRVPEDLSIIGFDDSEVSRISWPRITTIRQPVFDMAVAAADMVIAQLEGREPRRRVQHAHQLIIRESVAPPPAG</sequence>
<keyword evidence="2" id="KW-0238">DNA-binding</keyword>
<dbReference type="Gene3D" id="1.10.260.40">
    <property type="entry name" value="lambda repressor-like DNA-binding domains"/>
    <property type="match status" value="1"/>
</dbReference>
<dbReference type="Pfam" id="PF13377">
    <property type="entry name" value="Peripla_BP_3"/>
    <property type="match status" value="1"/>
</dbReference>
<dbReference type="SUPFAM" id="SSF47413">
    <property type="entry name" value="lambda repressor-like DNA-binding domains"/>
    <property type="match status" value="1"/>
</dbReference>
<gene>
    <name evidence="5" type="ORF">FHS94_002548</name>
</gene>
<organism evidence="5 6">
    <name type="scientific">Sphingomonas aerophila</name>
    <dbReference type="NCBI Taxonomy" id="1344948"/>
    <lineage>
        <taxon>Bacteria</taxon>
        <taxon>Pseudomonadati</taxon>
        <taxon>Pseudomonadota</taxon>
        <taxon>Alphaproteobacteria</taxon>
        <taxon>Sphingomonadales</taxon>
        <taxon>Sphingomonadaceae</taxon>
        <taxon>Sphingomonas</taxon>
    </lineage>
</organism>
<keyword evidence="1" id="KW-0805">Transcription regulation</keyword>
<dbReference type="SUPFAM" id="SSF53822">
    <property type="entry name" value="Periplasmic binding protein-like I"/>
    <property type="match status" value="1"/>
</dbReference>
<dbReference type="PANTHER" id="PTHR30146">
    <property type="entry name" value="LACI-RELATED TRANSCRIPTIONAL REPRESSOR"/>
    <property type="match status" value="1"/>
</dbReference>
<dbReference type="InterPro" id="IPR028082">
    <property type="entry name" value="Peripla_BP_I"/>
</dbReference>
<dbReference type="CDD" id="cd01545">
    <property type="entry name" value="PBP1_SalR"/>
    <property type="match status" value="1"/>
</dbReference>
<evidence type="ECO:0000259" key="4">
    <source>
        <dbReference type="PROSITE" id="PS50932"/>
    </source>
</evidence>